<keyword evidence="2" id="KW-1185">Reference proteome</keyword>
<organism evidence="1 2">
    <name type="scientific">Pseudoalteromonas tetraodonis GFC</name>
    <dbReference type="NCBI Taxonomy" id="1315271"/>
    <lineage>
        <taxon>Bacteria</taxon>
        <taxon>Pseudomonadati</taxon>
        <taxon>Pseudomonadota</taxon>
        <taxon>Gammaproteobacteria</taxon>
        <taxon>Alteromonadales</taxon>
        <taxon>Pseudoalteromonadaceae</taxon>
        <taxon>Pseudoalteromonas</taxon>
    </lineage>
</organism>
<dbReference type="EMBL" id="BSNE01000011">
    <property type="protein sequence ID" value="GLQ02659.1"/>
    <property type="molecule type" value="Genomic_DNA"/>
</dbReference>
<dbReference type="RefSeq" id="WP_096038870.1">
    <property type="nucleotide sequence ID" value="NZ_BJXY01000034.1"/>
</dbReference>
<gene>
    <name evidence="1" type="ORF">GCM10007914_15400</name>
</gene>
<reference evidence="1" key="2">
    <citation type="submission" date="2023-01" db="EMBL/GenBank/DDBJ databases">
        <title>Draft genome sequence of Pseudoalteromonas tetraodonis strain NBRC 103034.</title>
        <authorList>
            <person name="Sun Q."/>
            <person name="Mori K."/>
        </authorList>
    </citation>
    <scope>NUCLEOTIDE SEQUENCE</scope>
    <source>
        <strain evidence="1">NBRC 103034</strain>
    </source>
</reference>
<evidence type="ECO:0000313" key="2">
    <source>
        <dbReference type="Proteomes" id="UP001161408"/>
    </source>
</evidence>
<evidence type="ECO:0000313" key="1">
    <source>
        <dbReference type="EMBL" id="GLQ02659.1"/>
    </source>
</evidence>
<dbReference type="Proteomes" id="UP001161408">
    <property type="component" value="Unassembled WGS sequence"/>
</dbReference>
<protein>
    <submittedName>
        <fullName evidence="1">Uncharacterized protein</fullName>
    </submittedName>
</protein>
<accession>A0AA37W1R8</accession>
<comment type="caution">
    <text evidence="1">The sequence shown here is derived from an EMBL/GenBank/DDBJ whole genome shotgun (WGS) entry which is preliminary data.</text>
</comment>
<dbReference type="AlphaFoldDB" id="A0AA37W1R8"/>
<reference evidence="1" key="1">
    <citation type="journal article" date="2014" name="Int. J. Syst. Evol. Microbiol.">
        <title>Complete genome sequence of Corynebacterium casei LMG S-19264T (=DSM 44701T), isolated from a smear-ripened cheese.</title>
        <authorList>
            <consortium name="US DOE Joint Genome Institute (JGI-PGF)"/>
            <person name="Walter F."/>
            <person name="Albersmeier A."/>
            <person name="Kalinowski J."/>
            <person name="Ruckert C."/>
        </authorList>
    </citation>
    <scope>NUCLEOTIDE SEQUENCE</scope>
    <source>
        <strain evidence="1">NBRC 103034</strain>
    </source>
</reference>
<proteinExistence type="predicted"/>
<sequence length="81" mass="9189">MTIDSKVIILEHAGFDIYGKNLNALEHVIELKKFIQDKYPKIAELNGFENSFNEFPYDFLGNVQAVSDLADQHLGFLVVAM</sequence>
<name>A0AA37W1R8_9GAMM</name>